<dbReference type="GO" id="GO:0046872">
    <property type="term" value="F:metal ion binding"/>
    <property type="evidence" value="ECO:0007669"/>
    <property type="project" value="TreeGrafter"/>
</dbReference>
<name>A0A841G814_9GAMM</name>
<keyword evidence="3" id="KW-0378">Hydrolase</keyword>
<accession>A0A841G814</accession>
<evidence type="ECO:0000259" key="1">
    <source>
        <dbReference type="PROSITE" id="PS51707"/>
    </source>
</evidence>
<dbReference type="PANTHER" id="PTHR39569:SF1">
    <property type="entry name" value="INORGANIC TRIPHOSPHATASE"/>
    <property type="match status" value="1"/>
</dbReference>
<dbReference type="AlphaFoldDB" id="A0A841G814"/>
<dbReference type="InterPro" id="IPR039013">
    <property type="entry name" value="YgiF"/>
</dbReference>
<dbReference type="Proteomes" id="UP000585721">
    <property type="component" value="Unassembled WGS sequence"/>
</dbReference>
<dbReference type="Gene3D" id="2.40.320.10">
    <property type="entry name" value="Hypothetical Protein Pfu-838710-001"/>
    <property type="match status" value="1"/>
</dbReference>
<protein>
    <submittedName>
        <fullName evidence="3">Triphosphatase</fullName>
        <ecNumber evidence="3">3.6.1.25</ecNumber>
    </submittedName>
</protein>
<gene>
    <name evidence="3" type="ORF">HNR75_001136</name>
</gene>
<dbReference type="PANTHER" id="PTHR39569">
    <property type="entry name" value="INORGANIC TRIPHOSPHATASE"/>
    <property type="match status" value="1"/>
</dbReference>
<dbReference type="InterPro" id="IPR023577">
    <property type="entry name" value="CYTH_domain"/>
</dbReference>
<evidence type="ECO:0000313" key="3">
    <source>
        <dbReference type="EMBL" id="MBB6055254.1"/>
    </source>
</evidence>
<comment type="caution">
    <text evidence="3">The sequence shown here is derived from an EMBL/GenBank/DDBJ whole genome shotgun (WGS) entry which is preliminary data.</text>
</comment>
<reference evidence="3 4" key="1">
    <citation type="submission" date="2020-08" db="EMBL/GenBank/DDBJ databases">
        <title>Genomic Encyclopedia of Type Strains, Phase IV (KMG-IV): sequencing the most valuable type-strain genomes for metagenomic binning, comparative biology and taxonomic classification.</title>
        <authorList>
            <person name="Goeker M."/>
        </authorList>
    </citation>
    <scope>NUCLEOTIDE SEQUENCE [LARGE SCALE GENOMIC DNA]</scope>
    <source>
        <strain evidence="3 4">DSM 22975</strain>
    </source>
</reference>
<sequence length="500" mass="57768">MSNEVELKFLVTDDVYSYLEQVLRSLVVKEQQNQQLENIYFDTADQQLRGLDCGLRIRSYNGKHEQTIKLAGQETGGLYQRPEYTLPSNDTWPDLRAFPADIWPAGTDVGLLQQSLMTLFRTDFHRRTWKVALQENSLIEIAYDIGFIDANGEREAINEVELEIISGPVEPLFELAKLLASRPGWQLGCASKAQRGYRLAGLSAEPDVRRMGFVPVFPEQTAEEGLITALKFAVRHWQFHEQLYMQQPSISALLQLRSAVTLIQHTRLLYADVYAVLTPVDWEEDLQWLVAQFSWLDEALVLQRMQVEYRQMLKDAPCQSELTSEIKRHEQLLPTLEQTQALLLSVRYCQTLLKLSSWMVLHKADDPNSPGLVQPIHSLAVVALDNSWQELLSLSKLSDALDHDSYQRLREMLRHNLQVGVCFAALFDTERQQGFRLPWLNMLGRLTDLEHIEWIFDAANNMACPHQQELNDWLHTELKPRLLELDQIRERGIGMQPYWE</sequence>
<dbReference type="GO" id="GO:0050355">
    <property type="term" value="F:inorganic triphosphate phosphatase activity"/>
    <property type="evidence" value="ECO:0007669"/>
    <property type="project" value="UniProtKB-EC"/>
</dbReference>
<dbReference type="CDD" id="cd07756">
    <property type="entry name" value="CYTH-like_Pase_CHAD"/>
    <property type="match status" value="1"/>
</dbReference>
<keyword evidence="4" id="KW-1185">Reference proteome</keyword>
<dbReference type="EC" id="3.6.1.25" evidence="3"/>
<dbReference type="Pfam" id="PF01928">
    <property type="entry name" value="CYTH"/>
    <property type="match status" value="1"/>
</dbReference>
<dbReference type="InterPro" id="IPR033469">
    <property type="entry name" value="CYTH-like_dom_sf"/>
</dbReference>
<dbReference type="SUPFAM" id="SSF55154">
    <property type="entry name" value="CYTH-like phosphatases"/>
    <property type="match status" value="1"/>
</dbReference>
<dbReference type="Gene3D" id="1.40.20.10">
    <property type="entry name" value="CHAD domain"/>
    <property type="match status" value="1"/>
</dbReference>
<dbReference type="InterPro" id="IPR038186">
    <property type="entry name" value="CHAD_dom_sf"/>
</dbReference>
<evidence type="ECO:0000259" key="2">
    <source>
        <dbReference type="PROSITE" id="PS51708"/>
    </source>
</evidence>
<organism evidence="3 4">
    <name type="scientific">Tolumonas osonensis</name>
    <dbReference type="NCBI Taxonomy" id="675874"/>
    <lineage>
        <taxon>Bacteria</taxon>
        <taxon>Pseudomonadati</taxon>
        <taxon>Pseudomonadota</taxon>
        <taxon>Gammaproteobacteria</taxon>
        <taxon>Aeromonadales</taxon>
        <taxon>Aeromonadaceae</taxon>
        <taxon>Tolumonas</taxon>
    </lineage>
</organism>
<dbReference type="RefSeq" id="WP_188026023.1">
    <property type="nucleotide sequence ID" value="NZ_JACHGR010000003.1"/>
</dbReference>
<dbReference type="Pfam" id="PF05235">
    <property type="entry name" value="CHAD"/>
    <property type="match status" value="1"/>
</dbReference>
<feature type="domain" description="CYTH" evidence="1">
    <location>
        <begin position="2"/>
        <end position="203"/>
    </location>
</feature>
<dbReference type="PROSITE" id="PS51708">
    <property type="entry name" value="CHAD"/>
    <property type="match status" value="1"/>
</dbReference>
<evidence type="ECO:0000313" key="4">
    <source>
        <dbReference type="Proteomes" id="UP000585721"/>
    </source>
</evidence>
<proteinExistence type="predicted"/>
<dbReference type="PROSITE" id="PS51707">
    <property type="entry name" value="CYTH"/>
    <property type="match status" value="1"/>
</dbReference>
<dbReference type="SMART" id="SM01118">
    <property type="entry name" value="CYTH"/>
    <property type="match status" value="1"/>
</dbReference>
<dbReference type="EMBL" id="JACHGR010000003">
    <property type="protein sequence ID" value="MBB6055254.1"/>
    <property type="molecule type" value="Genomic_DNA"/>
</dbReference>
<dbReference type="InterPro" id="IPR007899">
    <property type="entry name" value="CHAD_dom"/>
</dbReference>
<feature type="domain" description="CHAD" evidence="2">
    <location>
        <begin position="219"/>
        <end position="479"/>
    </location>
</feature>